<sequence length="132" mass="14244">MAAATTAPSTPTARITRRASALPKPYPSSSKLSSGFLKVTSPFPSKSAKYSFSVSCTLATPDSRVLQMDNGSNPTLLQRPDSFGRFGKFGGKYVPETLMYALSELESAFQALAGDDKFQVLLVSTGFFHFLF</sequence>
<name>A0A6A1UIJ3_9ROSI</name>
<dbReference type="AlphaFoldDB" id="A0A6A1UIJ3"/>
<evidence type="ECO:0000313" key="2">
    <source>
        <dbReference type="EMBL" id="KAB1200032.1"/>
    </source>
</evidence>
<dbReference type="EMBL" id="RXIC02000243">
    <property type="protein sequence ID" value="KAB1200032.1"/>
    <property type="molecule type" value="Genomic_DNA"/>
</dbReference>
<reference evidence="2 3" key="1">
    <citation type="journal article" date="2019" name="Plant Biotechnol. J.">
        <title>The red bayberry genome and genetic basis of sex determination.</title>
        <authorList>
            <person name="Jia H.M."/>
            <person name="Jia H.J."/>
            <person name="Cai Q.L."/>
            <person name="Wang Y."/>
            <person name="Zhao H.B."/>
            <person name="Yang W.F."/>
            <person name="Wang G.Y."/>
            <person name="Li Y.H."/>
            <person name="Zhan D.L."/>
            <person name="Shen Y.T."/>
            <person name="Niu Q.F."/>
            <person name="Chang L."/>
            <person name="Qiu J."/>
            <person name="Zhao L."/>
            <person name="Xie H.B."/>
            <person name="Fu W.Y."/>
            <person name="Jin J."/>
            <person name="Li X.W."/>
            <person name="Jiao Y."/>
            <person name="Zhou C.C."/>
            <person name="Tu T."/>
            <person name="Chai C.Y."/>
            <person name="Gao J.L."/>
            <person name="Fan L.J."/>
            <person name="van de Weg E."/>
            <person name="Wang J.Y."/>
            <person name="Gao Z.S."/>
        </authorList>
    </citation>
    <scope>NUCLEOTIDE SEQUENCE [LARGE SCALE GENOMIC DNA]</scope>
    <source>
        <tissue evidence="2">Leaves</tissue>
    </source>
</reference>
<keyword evidence="3" id="KW-1185">Reference proteome</keyword>
<dbReference type="OrthoDB" id="1742582at2759"/>
<organism evidence="2 3">
    <name type="scientific">Morella rubra</name>
    <name type="common">Chinese bayberry</name>
    <dbReference type="NCBI Taxonomy" id="262757"/>
    <lineage>
        <taxon>Eukaryota</taxon>
        <taxon>Viridiplantae</taxon>
        <taxon>Streptophyta</taxon>
        <taxon>Embryophyta</taxon>
        <taxon>Tracheophyta</taxon>
        <taxon>Spermatophyta</taxon>
        <taxon>Magnoliopsida</taxon>
        <taxon>eudicotyledons</taxon>
        <taxon>Gunneridae</taxon>
        <taxon>Pentapetalae</taxon>
        <taxon>rosids</taxon>
        <taxon>fabids</taxon>
        <taxon>Fagales</taxon>
        <taxon>Myricaceae</taxon>
        <taxon>Morella</taxon>
    </lineage>
</organism>
<gene>
    <name evidence="2" type="ORF">CJ030_MR0G008593</name>
</gene>
<feature type="compositionally biased region" description="Low complexity" evidence="1">
    <location>
        <begin position="1"/>
        <end position="34"/>
    </location>
</feature>
<dbReference type="Proteomes" id="UP000516437">
    <property type="component" value="Unassembled WGS sequence"/>
</dbReference>
<evidence type="ECO:0000313" key="3">
    <source>
        <dbReference type="Proteomes" id="UP000516437"/>
    </source>
</evidence>
<accession>A0A6A1UIJ3</accession>
<dbReference type="InterPro" id="IPR036052">
    <property type="entry name" value="TrpB-like_PALP_sf"/>
</dbReference>
<evidence type="ECO:0000256" key="1">
    <source>
        <dbReference type="SAM" id="MobiDB-lite"/>
    </source>
</evidence>
<protein>
    <submittedName>
        <fullName evidence="2">Tryptophan synthase beta chain 1, chloroplastic</fullName>
    </submittedName>
</protein>
<dbReference type="Gene3D" id="3.40.50.1100">
    <property type="match status" value="1"/>
</dbReference>
<proteinExistence type="predicted"/>
<comment type="caution">
    <text evidence="2">The sequence shown here is derived from an EMBL/GenBank/DDBJ whole genome shotgun (WGS) entry which is preliminary data.</text>
</comment>
<feature type="region of interest" description="Disordered" evidence="1">
    <location>
        <begin position="1"/>
        <end position="36"/>
    </location>
</feature>